<protein>
    <submittedName>
        <fullName evidence="1">Uncharacterized protein</fullName>
    </submittedName>
</protein>
<accession>A0A5B8G0I6</accession>
<dbReference type="EMBL" id="CP040818">
    <property type="protein sequence ID" value="QDL92619.1"/>
    <property type="molecule type" value="Genomic_DNA"/>
</dbReference>
<name>A0A5B8G0I6_9RHOB</name>
<evidence type="ECO:0000313" key="2">
    <source>
        <dbReference type="Proteomes" id="UP000305888"/>
    </source>
</evidence>
<dbReference type="KEGG" id="ppru:FDP22_12975"/>
<gene>
    <name evidence="1" type="ORF">FDP22_12975</name>
</gene>
<reference evidence="1 2" key="1">
    <citation type="submission" date="2019-06" db="EMBL/GenBank/DDBJ databases">
        <title>Genome sequence of Rhodobacteraceae bacterium D4M1.</title>
        <authorList>
            <person name="Cao J."/>
        </authorList>
    </citation>
    <scope>NUCLEOTIDE SEQUENCE [LARGE SCALE GENOMIC DNA]</scope>
    <source>
        <strain evidence="1 2">D4M1</strain>
    </source>
</reference>
<dbReference type="AlphaFoldDB" id="A0A5B8G0I6"/>
<dbReference type="RefSeq" id="WP_138574241.1">
    <property type="nucleotide sequence ID" value="NZ_CP040818.1"/>
</dbReference>
<evidence type="ECO:0000313" key="1">
    <source>
        <dbReference type="EMBL" id="QDL92619.1"/>
    </source>
</evidence>
<dbReference type="Proteomes" id="UP000305888">
    <property type="component" value="Chromosome"/>
</dbReference>
<organism evidence="1 2">
    <name type="scientific">Paroceanicella profunda</name>
    <dbReference type="NCBI Taxonomy" id="2579971"/>
    <lineage>
        <taxon>Bacteria</taxon>
        <taxon>Pseudomonadati</taxon>
        <taxon>Pseudomonadota</taxon>
        <taxon>Alphaproteobacteria</taxon>
        <taxon>Rhodobacterales</taxon>
        <taxon>Paracoccaceae</taxon>
        <taxon>Paroceanicella</taxon>
    </lineage>
</organism>
<sequence>MTLRLIQGGSAAAAAEVDLRAPVWRRFDLEAVGEAGLLIRDFLLHHPDFYPGRLLGYLLHVSGPHPSEEDLGWLGAMTLALDAHQDMVLRLNFGPARSASALRLAQLLIEAEMELADVFAAVCQVKDDAARLATAPDTALAAPDQLVLLQGLDTVLMLDLSQISEAYVAAGAAQRRRAAQRPAP</sequence>
<keyword evidence="2" id="KW-1185">Reference proteome</keyword>
<dbReference type="OrthoDB" id="9842575at2"/>
<proteinExistence type="predicted"/>